<evidence type="ECO:0000259" key="4">
    <source>
        <dbReference type="Pfam" id="PF26558"/>
    </source>
</evidence>
<keyword evidence="5" id="KW-0560">Oxidoreductase</keyword>
<dbReference type="KEGG" id="ncv:NCAV_0389"/>
<evidence type="ECO:0000256" key="1">
    <source>
        <dbReference type="ARBA" id="ARBA00022605"/>
    </source>
</evidence>
<keyword evidence="1" id="KW-0028">Amino-acid biosynthesis</keyword>
<reference evidence="6" key="1">
    <citation type="submission" date="2018-01" db="EMBL/GenBank/DDBJ databases">
        <authorList>
            <person name="Kerou L M."/>
        </authorList>
    </citation>
    <scope>NUCLEOTIDE SEQUENCE [LARGE SCALE GENOMIC DNA]</scope>
    <source>
        <strain evidence="6">SCU2</strain>
    </source>
</reference>
<sequence length="363" mass="40052">MLDKIGKGYKSLIVKPLGSNIESFLSQLRDEGIRYIYIDPSLLSSSSLDYFVTVYESDDADMKVCSSIDELIKTKSSGKSAGLLVNVKSKRDEDTIVDAAKHNADFVLVDADDWKIIPLENIIAKLQGMKSMILAYARDANEVRTLLNVLQVGVDGVVLEASDIASVRQSLVYMQSKEFKLVYAVVKDVRDSGVGERACIDTASMLKVGEGMLIGSRANFLFLMHNEAIGSEFTSPRPFRVNAGAVHCYTLMPDGRTKYLSEIEAGDEVLIVNMDGKARNAIVGRVKIETRPMRLVKAEVDVDGVKEEGSIIVQNAETIRFIGRDNRLIAVTDLKVGDEVLVYAKGSRGRHFGIEVDEFILEK</sequence>
<dbReference type="EC" id="1.4.1.24" evidence="5"/>
<dbReference type="InterPro" id="IPR056179">
    <property type="entry name" value="DHQS_C"/>
</dbReference>
<evidence type="ECO:0000313" key="5">
    <source>
        <dbReference type="EMBL" id="SPC33583.1"/>
    </source>
</evidence>
<evidence type="ECO:0000259" key="3">
    <source>
        <dbReference type="Pfam" id="PF01959"/>
    </source>
</evidence>
<dbReference type="Proteomes" id="UP000236248">
    <property type="component" value="Chromosome NCAV"/>
</dbReference>
<accession>A0A2K5APL8</accession>
<dbReference type="InterPro" id="IPR002812">
    <property type="entry name" value="DHQS"/>
</dbReference>
<dbReference type="GO" id="GO:0009073">
    <property type="term" value="P:aromatic amino acid family biosynthetic process"/>
    <property type="evidence" value="ECO:0007669"/>
    <property type="project" value="UniProtKB-KW"/>
</dbReference>
<dbReference type="AlphaFoldDB" id="A0A2K5APL8"/>
<feature type="domain" description="3-dehydroquinate synthase C-terminal" evidence="4">
    <location>
        <begin position="184"/>
        <end position="363"/>
    </location>
</feature>
<keyword evidence="6" id="KW-1185">Reference proteome</keyword>
<dbReference type="GeneID" id="41594487"/>
<evidence type="ECO:0000313" key="6">
    <source>
        <dbReference type="Proteomes" id="UP000236248"/>
    </source>
</evidence>
<protein>
    <submittedName>
        <fullName evidence="5">3-dehydroquinate synthase</fullName>
        <ecNumber evidence="5">1.4.1.24</ecNumber>
    </submittedName>
</protein>
<dbReference type="Pfam" id="PF26558">
    <property type="entry name" value="DHQS_2nd"/>
    <property type="match status" value="1"/>
</dbReference>
<name>A0A2K5APL8_9ARCH</name>
<dbReference type="InterPro" id="IPR030960">
    <property type="entry name" value="DHQS/DOIS_N"/>
</dbReference>
<dbReference type="PIRSF" id="PIRSF006655">
    <property type="entry name" value="DHQ_synth"/>
    <property type="match status" value="1"/>
</dbReference>
<dbReference type="GO" id="GO:0102042">
    <property type="term" value="F:dehydroquinate synthase activity"/>
    <property type="evidence" value="ECO:0007669"/>
    <property type="project" value="UniProtKB-EC"/>
</dbReference>
<dbReference type="EMBL" id="LT981265">
    <property type="protein sequence ID" value="SPC33583.1"/>
    <property type="molecule type" value="Genomic_DNA"/>
</dbReference>
<dbReference type="GO" id="GO:0008652">
    <property type="term" value="P:amino acid biosynthetic process"/>
    <property type="evidence" value="ECO:0007669"/>
    <property type="project" value="UniProtKB-KW"/>
</dbReference>
<evidence type="ECO:0000256" key="2">
    <source>
        <dbReference type="ARBA" id="ARBA00023141"/>
    </source>
</evidence>
<dbReference type="RefSeq" id="WP_103287977.1">
    <property type="nucleotide sequence ID" value="NZ_LT981265.1"/>
</dbReference>
<feature type="domain" description="3-dehydroquinate synthase N-terminal" evidence="3">
    <location>
        <begin position="61"/>
        <end position="169"/>
    </location>
</feature>
<dbReference type="GO" id="GO:0003856">
    <property type="term" value="F:3-dehydroquinate synthase activity"/>
    <property type="evidence" value="ECO:0007669"/>
    <property type="project" value="InterPro"/>
</dbReference>
<gene>
    <name evidence="5" type="primary">aroB</name>
    <name evidence="5" type="ORF">NCAV_0389</name>
</gene>
<keyword evidence="2" id="KW-0057">Aromatic amino acid biosynthesis</keyword>
<dbReference type="PANTHER" id="PTHR33563:SF1">
    <property type="entry name" value="3-DEHYDROQUINATE SYNTHASE"/>
    <property type="match status" value="1"/>
</dbReference>
<proteinExistence type="predicted"/>
<dbReference type="PANTHER" id="PTHR33563">
    <property type="match status" value="1"/>
</dbReference>
<organism evidence="5 6">
    <name type="scientific">Candidatus Nitrosocaldus cavascurensis</name>
    <dbReference type="NCBI Taxonomy" id="2058097"/>
    <lineage>
        <taxon>Archaea</taxon>
        <taxon>Nitrososphaerota</taxon>
        <taxon>Nitrososphaeria</taxon>
        <taxon>Candidatus Nitrosocaldales</taxon>
        <taxon>Candidatus Nitrosocaldaceae</taxon>
        <taxon>Candidatus Nitrosocaldus</taxon>
    </lineage>
</organism>
<dbReference type="Pfam" id="PF01959">
    <property type="entry name" value="DHQS"/>
    <property type="match status" value="1"/>
</dbReference>